<sequence length="148" mass="17164">MDECKLNNLSYELYKMMLFIHNKLFDPSELAKQSAIPFSHIKVIFFLTKHDNASISDIASTLNISRSNMTPIIDKLLEEGVVDRYTDPSDRRIYRVKLTDAGYEFIRRHEDIIKVNISKKLSVLDSDSLSRLNSLVLETKQILDKIEK</sequence>
<evidence type="ECO:0000313" key="6">
    <source>
        <dbReference type="Proteomes" id="UP000180254"/>
    </source>
</evidence>
<dbReference type="AlphaFoldDB" id="A0A1S1V6N2"/>
<dbReference type="SMART" id="SM00347">
    <property type="entry name" value="HTH_MARR"/>
    <property type="match status" value="1"/>
</dbReference>
<dbReference type="PROSITE" id="PS50995">
    <property type="entry name" value="HTH_MARR_2"/>
    <property type="match status" value="1"/>
</dbReference>
<proteinExistence type="predicted"/>
<reference evidence="5 6" key="1">
    <citation type="submission" date="2016-09" db="EMBL/GenBank/DDBJ databases">
        <title>Genome sequence of Eubacterium angustum.</title>
        <authorList>
            <person name="Poehlein A."/>
            <person name="Daniel R."/>
        </authorList>
    </citation>
    <scope>NUCLEOTIDE SEQUENCE [LARGE SCALE GENOMIC DNA]</scope>
    <source>
        <strain evidence="5 6">DSM 1989</strain>
    </source>
</reference>
<evidence type="ECO:0000256" key="3">
    <source>
        <dbReference type="ARBA" id="ARBA00023163"/>
    </source>
</evidence>
<dbReference type="OrthoDB" id="1706997at2"/>
<evidence type="ECO:0000256" key="1">
    <source>
        <dbReference type="ARBA" id="ARBA00023015"/>
    </source>
</evidence>
<dbReference type="PANTHER" id="PTHR42756">
    <property type="entry name" value="TRANSCRIPTIONAL REGULATOR, MARR"/>
    <property type="match status" value="1"/>
</dbReference>
<dbReference type="Proteomes" id="UP000180254">
    <property type="component" value="Unassembled WGS sequence"/>
</dbReference>
<comment type="caution">
    <text evidence="5">The sequence shown here is derived from an EMBL/GenBank/DDBJ whole genome shotgun (WGS) entry which is preliminary data.</text>
</comment>
<dbReference type="InterPro" id="IPR036388">
    <property type="entry name" value="WH-like_DNA-bd_sf"/>
</dbReference>
<dbReference type="PRINTS" id="PR00598">
    <property type="entry name" value="HTHMARR"/>
</dbReference>
<keyword evidence="6" id="KW-1185">Reference proteome</keyword>
<dbReference type="SUPFAM" id="SSF46785">
    <property type="entry name" value="Winged helix' DNA-binding domain"/>
    <property type="match status" value="1"/>
</dbReference>
<name>A0A1S1V6N2_9FIRM</name>
<dbReference type="Pfam" id="PF01047">
    <property type="entry name" value="MarR"/>
    <property type="match status" value="1"/>
</dbReference>
<dbReference type="InterPro" id="IPR036390">
    <property type="entry name" value="WH_DNA-bd_sf"/>
</dbReference>
<dbReference type="CDD" id="cd00090">
    <property type="entry name" value="HTH_ARSR"/>
    <property type="match status" value="1"/>
</dbReference>
<feature type="domain" description="HTH marR-type" evidence="4">
    <location>
        <begin position="6"/>
        <end position="148"/>
    </location>
</feature>
<evidence type="ECO:0000256" key="2">
    <source>
        <dbReference type="ARBA" id="ARBA00023125"/>
    </source>
</evidence>
<dbReference type="PANTHER" id="PTHR42756:SF1">
    <property type="entry name" value="TRANSCRIPTIONAL REPRESSOR OF EMRAB OPERON"/>
    <property type="match status" value="1"/>
</dbReference>
<organism evidence="5 6">
    <name type="scientific">Andreesenia angusta</name>
    <dbReference type="NCBI Taxonomy" id="39480"/>
    <lineage>
        <taxon>Bacteria</taxon>
        <taxon>Bacillati</taxon>
        <taxon>Bacillota</taxon>
        <taxon>Tissierellia</taxon>
        <taxon>Tissierellales</taxon>
        <taxon>Gottschalkiaceae</taxon>
        <taxon>Andreesenia</taxon>
    </lineage>
</organism>
<dbReference type="GO" id="GO:0003700">
    <property type="term" value="F:DNA-binding transcription factor activity"/>
    <property type="evidence" value="ECO:0007669"/>
    <property type="project" value="InterPro"/>
</dbReference>
<dbReference type="EMBL" id="MKIE01000004">
    <property type="protein sequence ID" value="OHW62301.1"/>
    <property type="molecule type" value="Genomic_DNA"/>
</dbReference>
<evidence type="ECO:0000313" key="5">
    <source>
        <dbReference type="EMBL" id="OHW62301.1"/>
    </source>
</evidence>
<dbReference type="Gene3D" id="1.10.10.10">
    <property type="entry name" value="Winged helix-like DNA-binding domain superfamily/Winged helix DNA-binding domain"/>
    <property type="match status" value="1"/>
</dbReference>
<gene>
    <name evidence="5" type="primary">mprA</name>
    <name evidence="5" type="ORF">EUAN_13710</name>
</gene>
<accession>A0A1S1V6N2</accession>
<dbReference type="GO" id="GO:0003677">
    <property type="term" value="F:DNA binding"/>
    <property type="evidence" value="ECO:0007669"/>
    <property type="project" value="UniProtKB-KW"/>
</dbReference>
<dbReference type="InterPro" id="IPR011991">
    <property type="entry name" value="ArsR-like_HTH"/>
</dbReference>
<keyword evidence="2" id="KW-0238">DNA-binding</keyword>
<dbReference type="RefSeq" id="WP_071062987.1">
    <property type="nucleotide sequence ID" value="NZ_MKIE01000004.1"/>
</dbReference>
<evidence type="ECO:0000259" key="4">
    <source>
        <dbReference type="PROSITE" id="PS50995"/>
    </source>
</evidence>
<keyword evidence="3" id="KW-0804">Transcription</keyword>
<dbReference type="InterPro" id="IPR000835">
    <property type="entry name" value="HTH_MarR-typ"/>
</dbReference>
<dbReference type="STRING" id="39480.EUAN_13710"/>
<keyword evidence="1" id="KW-0805">Transcription regulation</keyword>
<protein>
    <submittedName>
        <fullName evidence="5">Transcriptional repressor MprA</fullName>
    </submittedName>
</protein>